<evidence type="ECO:0000259" key="1">
    <source>
        <dbReference type="Pfam" id="PF20578"/>
    </source>
</evidence>
<dbReference type="EMBL" id="FO681348">
    <property type="protein sequence ID" value="CCV65431.1"/>
    <property type="molecule type" value="Genomic_DNA"/>
</dbReference>
<dbReference type="Pfam" id="PF20578">
    <property type="entry name" value="aBig_2"/>
    <property type="match status" value="1"/>
</dbReference>
<dbReference type="STRING" id="61635.BN85304100"/>
<proteinExistence type="predicted"/>
<dbReference type="AlphaFoldDB" id="U4KMS1"/>
<dbReference type="InterPro" id="IPR046780">
    <property type="entry name" value="aBig_2"/>
</dbReference>
<accession>U4KMS1</accession>
<dbReference type="InterPro" id="IPR013783">
    <property type="entry name" value="Ig-like_fold"/>
</dbReference>
<keyword evidence="3" id="KW-1185">Reference proteome</keyword>
<dbReference type="OrthoDB" id="383653at2"/>
<protein>
    <recommendedName>
        <fullName evidence="1">Atrophied bacterial Ig domain-containing protein</fullName>
    </recommendedName>
</protein>
<dbReference type="KEGG" id="abra:BN85304100"/>
<sequence length="743" mass="80813">MVALVALFAFGLAACNGKSDKDKVKEAIETLEVGFQSGDTRDSVTKDLTLDQKVGDVTVTWTSSDQAISATGKVSRPNQNKEVTLTATLTLGSETDTKTFVVTVIKAEDKVAPAFMGAIGGMLPTLTHLQTREVDLLDGVQARDNVDNYDVTITVDVKDYNKDVAGTYTITYQAEDKSGNKTSIDRDVVVEEALDVTLDAAVIGDDWVEYVYNDDAAFENAGTYGARFRQVDKLFVMSKEFFSAQVLEHGSEYPTNGNLPLLPYGSLIVTDKDHNIVHARFQTGVFLQMDVVDGQTVTSHTDVVWNTGGGGSLFTGIEEVIPEGGYIMFIAPADPQKARIFLVSNLFYTGYTGGAVTKDAQDIFELTEIELQLIEDYRVLIALPDPIATPEIELNRHTLSWQAVPNAINYQLFVDGVLHGEPITGTSVDLSSLELEISTNDGYSITVVANTKDQFQWSSSLESNSIVYKKIEIQTLEAPVVTISTENANVLTWEAVEGTATYEVYLKLGTYTKLVGTTTETSFDVSSFTAYNGVNGYVVKGIGQATHTDSLNSNLVTVDQTVVTEMMIGGMKTDVVVMTAEDYFNRRNLTDASKLGDYLFLVTNLETVTSWSGIYNEAFGTVVVLNSDLQATVVRNILAKQTYTKEQGWFDDAVYANNGAQTVGFGSYVKAGDMLLIGKNAINVTYDNQGVVGTVAARDFVAYHFVNAWDTFPAATSGVQGWRAGIANFKDASTTVVSFVEVE</sequence>
<dbReference type="HOGENOM" id="CLU_373696_0_0_14"/>
<dbReference type="RefSeq" id="WP_030004290.1">
    <property type="nucleotide sequence ID" value="NC_022549.1"/>
</dbReference>
<organism evidence="2 3">
    <name type="scientific">Acholeplasma brassicae</name>
    <dbReference type="NCBI Taxonomy" id="61635"/>
    <lineage>
        <taxon>Bacteria</taxon>
        <taxon>Bacillati</taxon>
        <taxon>Mycoplasmatota</taxon>
        <taxon>Mollicutes</taxon>
        <taxon>Acholeplasmatales</taxon>
        <taxon>Acholeplasmataceae</taxon>
        <taxon>Acholeplasma</taxon>
    </lineage>
</organism>
<dbReference type="Gene3D" id="2.60.40.10">
    <property type="entry name" value="Immunoglobulins"/>
    <property type="match status" value="1"/>
</dbReference>
<reference evidence="2 3" key="1">
    <citation type="journal article" date="2013" name="J. Mol. Microbiol. Biotechnol.">
        <title>Analysis of the Complete Genomes of Acholeplasma brassicae , A. palmae and A. laidlawii and Their Comparison to the Obligate Parasites from ' Candidatus Phytoplasma'.</title>
        <authorList>
            <person name="Kube M."/>
            <person name="Siewert C."/>
            <person name="Migdoll A.M."/>
            <person name="Duduk B."/>
            <person name="Holz S."/>
            <person name="Rabus R."/>
            <person name="Seemuller E."/>
            <person name="Mitrovic J."/>
            <person name="Muller I."/>
            <person name="Buttner C."/>
            <person name="Reinhardt R."/>
        </authorList>
    </citation>
    <scope>NUCLEOTIDE SEQUENCE [LARGE SCALE GENOMIC DNA]</scope>
    <source>
        <strain evidence="3">0502</strain>
    </source>
</reference>
<gene>
    <name evidence="2" type="ORF">BN85304100</name>
</gene>
<name>U4KMS1_9MOLU</name>
<evidence type="ECO:0000313" key="3">
    <source>
        <dbReference type="Proteomes" id="UP000032737"/>
    </source>
</evidence>
<feature type="domain" description="Atrophied bacterial Ig" evidence="1">
    <location>
        <begin position="24"/>
        <end position="106"/>
    </location>
</feature>
<evidence type="ECO:0000313" key="2">
    <source>
        <dbReference type="EMBL" id="CCV65431.1"/>
    </source>
</evidence>
<dbReference type="Proteomes" id="UP000032737">
    <property type="component" value="Chromosome"/>
</dbReference>